<dbReference type="SUPFAM" id="SSF54292">
    <property type="entry name" value="2Fe-2S ferredoxin-like"/>
    <property type="match status" value="1"/>
</dbReference>
<evidence type="ECO:0000256" key="1">
    <source>
        <dbReference type="ARBA" id="ARBA00010914"/>
    </source>
</evidence>
<protein>
    <submittedName>
        <fullName evidence="8">(2Fe-2S)-binding protein</fullName>
    </submittedName>
</protein>
<dbReference type="InterPro" id="IPR001041">
    <property type="entry name" value="2Fe-2S_ferredoxin-type"/>
</dbReference>
<dbReference type="EMBL" id="CP070619">
    <property type="protein sequence ID" value="QSE92569.1"/>
    <property type="molecule type" value="Genomic_DNA"/>
</dbReference>
<keyword evidence="4" id="KW-0408">Iron</keyword>
<dbReference type="CDD" id="cd00207">
    <property type="entry name" value="fer2"/>
    <property type="match status" value="1"/>
</dbReference>
<dbReference type="PROSITE" id="PS00814">
    <property type="entry name" value="ADX"/>
    <property type="match status" value="1"/>
</dbReference>
<comment type="similarity">
    <text evidence="1">Belongs to the adrenodoxin/putidaredoxin family.</text>
</comment>
<dbReference type="InterPro" id="IPR036010">
    <property type="entry name" value="2Fe-2S_ferredoxin-like_sf"/>
</dbReference>
<feature type="domain" description="2Fe-2S ferredoxin-type" evidence="7">
    <location>
        <begin position="20"/>
        <end position="123"/>
    </location>
</feature>
<keyword evidence="3" id="KW-0479">Metal-binding</keyword>
<comment type="cofactor">
    <cofactor evidence="6">
        <name>[2Fe-2S] cluster</name>
        <dbReference type="ChEBI" id="CHEBI:190135"/>
    </cofactor>
</comment>
<sequence>MTDIRRADVLDPEAPDTADPRIVVIDRDGEHHRLDWEPDQSLMEVLRDNGLPILASCGGTASCATCHVFLDPRVTAELGERCEDEQELLEETESFDTARSRLSCQVERSTALDGITVTLAPEE</sequence>
<dbReference type="Proteomes" id="UP000662986">
    <property type="component" value="Chromosome"/>
</dbReference>
<keyword evidence="5" id="KW-0411">Iron-sulfur</keyword>
<gene>
    <name evidence="8" type="ORF">JWS13_30155</name>
</gene>
<evidence type="ECO:0000256" key="3">
    <source>
        <dbReference type="ARBA" id="ARBA00022723"/>
    </source>
</evidence>
<name>A0A974W7K2_9NOCA</name>
<keyword evidence="2" id="KW-0001">2Fe-2S</keyword>
<dbReference type="InterPro" id="IPR012675">
    <property type="entry name" value="Beta-grasp_dom_sf"/>
</dbReference>
<dbReference type="PROSITE" id="PS51085">
    <property type="entry name" value="2FE2S_FER_2"/>
    <property type="match status" value="1"/>
</dbReference>
<dbReference type="InterPro" id="IPR001055">
    <property type="entry name" value="Adrenodoxin-like"/>
</dbReference>
<evidence type="ECO:0000256" key="5">
    <source>
        <dbReference type="ARBA" id="ARBA00023014"/>
    </source>
</evidence>
<dbReference type="Pfam" id="PF00111">
    <property type="entry name" value="Fer2"/>
    <property type="match status" value="1"/>
</dbReference>
<evidence type="ECO:0000256" key="4">
    <source>
        <dbReference type="ARBA" id="ARBA00023004"/>
    </source>
</evidence>
<evidence type="ECO:0000313" key="9">
    <source>
        <dbReference type="Proteomes" id="UP000662986"/>
    </source>
</evidence>
<accession>A0A974W7K2</accession>
<proteinExistence type="inferred from homology"/>
<dbReference type="Gene3D" id="3.10.20.30">
    <property type="match status" value="1"/>
</dbReference>
<dbReference type="RefSeq" id="WP_206009036.1">
    <property type="nucleotide sequence ID" value="NZ_CP070619.1"/>
</dbReference>
<reference evidence="8 9" key="1">
    <citation type="journal article" date="2021" name="Microbiol. Resour. Announc.">
        <title>Complete Genome Sequences of Two Rhodococcus sp. Strains with Large and Linear Chromosomes, Isolated from Apple Rhizosphere.</title>
        <authorList>
            <person name="Benning S."/>
            <person name="Brugnone N."/>
            <person name="Siani R."/>
            <person name="Kublik S."/>
            <person name="Schloter M."/>
            <person name="Rad V."/>
        </authorList>
    </citation>
    <scope>NUCLEOTIDE SEQUENCE [LARGE SCALE GENOMIC DNA]</scope>
    <source>
        <strain evidence="8 9">R79</strain>
    </source>
</reference>
<reference evidence="8 9" key="2">
    <citation type="journal article" date="2022" name="Arch. Microbiol.">
        <title>Rhodococcus pseudokoreensis sp. nov. isolated from the rhizosphere of young M26 apple rootstocks.</title>
        <authorList>
            <person name="Kampfer P."/>
            <person name="Glaeser S.P."/>
            <person name="Blom J."/>
            <person name="Wolf J."/>
            <person name="Benning S."/>
            <person name="Schloter M."/>
            <person name="Neumann-Schaal M."/>
        </authorList>
    </citation>
    <scope>NUCLEOTIDE SEQUENCE [LARGE SCALE GENOMIC DNA]</scope>
    <source>
        <strain evidence="8 9">R79</strain>
    </source>
</reference>
<evidence type="ECO:0000256" key="6">
    <source>
        <dbReference type="ARBA" id="ARBA00034078"/>
    </source>
</evidence>
<organism evidence="8 9">
    <name type="scientific">Rhodococcus pseudokoreensis</name>
    <dbReference type="NCBI Taxonomy" id="2811421"/>
    <lineage>
        <taxon>Bacteria</taxon>
        <taxon>Bacillati</taxon>
        <taxon>Actinomycetota</taxon>
        <taxon>Actinomycetes</taxon>
        <taxon>Mycobacteriales</taxon>
        <taxon>Nocardiaceae</taxon>
        <taxon>Rhodococcus</taxon>
    </lineage>
</organism>
<dbReference type="PRINTS" id="PR00355">
    <property type="entry name" value="ADRENODOXIN"/>
</dbReference>
<evidence type="ECO:0000313" key="8">
    <source>
        <dbReference type="EMBL" id="QSE92569.1"/>
    </source>
</evidence>
<keyword evidence="9" id="KW-1185">Reference proteome</keyword>
<evidence type="ECO:0000256" key="2">
    <source>
        <dbReference type="ARBA" id="ARBA00022714"/>
    </source>
</evidence>
<dbReference type="PANTHER" id="PTHR23426:SF65">
    <property type="entry name" value="FERREDOXIN-2, MITOCHONDRIAL"/>
    <property type="match status" value="1"/>
</dbReference>
<dbReference type="PANTHER" id="PTHR23426">
    <property type="entry name" value="FERREDOXIN/ADRENODOXIN"/>
    <property type="match status" value="1"/>
</dbReference>
<dbReference type="InterPro" id="IPR018298">
    <property type="entry name" value="Adrenodoxin_Fe-S_BS"/>
</dbReference>
<evidence type="ECO:0000259" key="7">
    <source>
        <dbReference type="PROSITE" id="PS51085"/>
    </source>
</evidence>